<feature type="compositionally biased region" description="Low complexity" evidence="6">
    <location>
        <begin position="99"/>
        <end position="121"/>
    </location>
</feature>
<dbReference type="GO" id="GO:0017148">
    <property type="term" value="P:negative regulation of translation"/>
    <property type="evidence" value="ECO:0007669"/>
    <property type="project" value="TreeGrafter"/>
</dbReference>
<keyword evidence="3" id="KW-0496">Mitochondrion</keyword>
<accession>A0AAJ7X0J5</accession>
<feature type="region of interest" description="Disordered" evidence="6">
    <location>
        <begin position="30"/>
        <end position="52"/>
    </location>
</feature>
<dbReference type="PANTHER" id="PTHR21043">
    <property type="entry name" value="IOJAP SUPERFAMILY ORTHOLOG"/>
    <property type="match status" value="1"/>
</dbReference>
<dbReference type="GO" id="GO:0005739">
    <property type="term" value="C:mitochondrion"/>
    <property type="evidence" value="ECO:0007669"/>
    <property type="project" value="UniProtKB-SubCell"/>
</dbReference>
<evidence type="ECO:0000256" key="2">
    <source>
        <dbReference type="ARBA" id="ARBA00010574"/>
    </source>
</evidence>
<feature type="region of interest" description="Disordered" evidence="6">
    <location>
        <begin position="99"/>
        <end position="164"/>
    </location>
</feature>
<dbReference type="Pfam" id="PF02410">
    <property type="entry name" value="RsfS"/>
    <property type="match status" value="1"/>
</dbReference>
<dbReference type="GO" id="GO:0090071">
    <property type="term" value="P:negative regulation of ribosome biogenesis"/>
    <property type="evidence" value="ECO:0007669"/>
    <property type="project" value="TreeGrafter"/>
</dbReference>
<dbReference type="InterPro" id="IPR004394">
    <property type="entry name" value="Iojap/RsfS/C7orf30"/>
</dbReference>
<evidence type="ECO:0000256" key="5">
    <source>
        <dbReference type="ARBA" id="ARBA00073331"/>
    </source>
</evidence>
<dbReference type="PANTHER" id="PTHR21043:SF0">
    <property type="entry name" value="MITOCHONDRIAL ASSEMBLY OF RIBOSOMAL LARGE SUBUNIT PROTEIN 1"/>
    <property type="match status" value="1"/>
</dbReference>
<gene>
    <name evidence="8" type="primary">MALSU1</name>
</gene>
<dbReference type="Proteomes" id="UP001318040">
    <property type="component" value="Chromosome 2"/>
</dbReference>
<keyword evidence="7" id="KW-1185">Reference proteome</keyword>
<organism evidence="7 8">
    <name type="scientific">Petromyzon marinus</name>
    <name type="common">Sea lamprey</name>
    <dbReference type="NCBI Taxonomy" id="7757"/>
    <lineage>
        <taxon>Eukaryota</taxon>
        <taxon>Metazoa</taxon>
        <taxon>Chordata</taxon>
        <taxon>Craniata</taxon>
        <taxon>Vertebrata</taxon>
        <taxon>Cyclostomata</taxon>
        <taxon>Hyperoartia</taxon>
        <taxon>Petromyzontiformes</taxon>
        <taxon>Petromyzontidae</taxon>
        <taxon>Petromyzon</taxon>
    </lineage>
</organism>
<reference evidence="8" key="1">
    <citation type="submission" date="2025-08" db="UniProtKB">
        <authorList>
            <consortium name="RefSeq"/>
        </authorList>
    </citation>
    <scope>IDENTIFICATION</scope>
    <source>
        <tissue evidence="8">Sperm</tissue>
    </source>
</reference>
<evidence type="ECO:0000256" key="6">
    <source>
        <dbReference type="SAM" id="MobiDB-lite"/>
    </source>
</evidence>
<comment type="subcellular location">
    <subcellularLocation>
        <location evidence="1">Mitochondrion</location>
    </subcellularLocation>
</comment>
<evidence type="ECO:0000313" key="8">
    <source>
        <dbReference type="RefSeq" id="XP_032817054.1"/>
    </source>
</evidence>
<name>A0AAJ7X0J5_PETMA</name>
<dbReference type="CTD" id="115416"/>
<dbReference type="GO" id="GO:0043023">
    <property type="term" value="F:ribosomal large subunit binding"/>
    <property type="evidence" value="ECO:0007669"/>
    <property type="project" value="TreeGrafter"/>
</dbReference>
<dbReference type="InterPro" id="IPR043519">
    <property type="entry name" value="NT_sf"/>
</dbReference>
<evidence type="ECO:0000256" key="3">
    <source>
        <dbReference type="ARBA" id="ARBA00023128"/>
    </source>
</evidence>
<protein>
    <recommendedName>
        <fullName evidence="5">Mitochondrial assembly of ribosomal large subunit protein 1</fullName>
    </recommendedName>
</protein>
<proteinExistence type="inferred from homology"/>
<evidence type="ECO:0000256" key="1">
    <source>
        <dbReference type="ARBA" id="ARBA00004173"/>
    </source>
</evidence>
<sequence>MAAAAVVGAAASRRGVSLATAFPRLASTLSASTAEVSTGASRPPSRVRPTPALPRLASLTTLTPPKISTICPTPRSTVPSSGGSAITAFVSGVGPSPFLRSPSSVVPPRGVSTSTPSVPSRAFASGARGDDEEDEATSGGRRRRKKRWDPTATESGEDMDEQQQQQHLSEMKAMLDPRAHVAGDIVGMPLDVLVAALHQENGRDLCVINVPPELNYVDYFVVVTGSSTRHLRAMAEYTHSLYKYLKMTEYEHVRIEGHNTDDWMCIDFGNIVVHFMLEDVRERLELEKLWTLREDDDQLSSIPCETFPLEFVGDPTEFFKQEVLAKKTTPHAPLG</sequence>
<evidence type="ECO:0000313" key="7">
    <source>
        <dbReference type="Proteomes" id="UP001318040"/>
    </source>
</evidence>
<dbReference type="NCBIfam" id="TIGR00090">
    <property type="entry name" value="rsfS_iojap_ybeB"/>
    <property type="match status" value="1"/>
</dbReference>
<dbReference type="SUPFAM" id="SSF81301">
    <property type="entry name" value="Nucleotidyltransferase"/>
    <property type="match status" value="1"/>
</dbReference>
<dbReference type="Gene3D" id="3.30.460.10">
    <property type="entry name" value="Beta Polymerase, domain 2"/>
    <property type="match status" value="1"/>
</dbReference>
<comment type="function">
    <text evidence="4">Required for normal mitochondrial ribosome function and mitochondrial translation. May play a role in ribosome biogenesis by preventing premature association of the 28S and 39S ribosomal subunits. Interacts with mitochondrial ribosomal protein uL14m (MRPL14), probably blocking formation of intersubunit bridge B8, preventing association of the 28S and 39S ribosomal subunits. Addition to isolated mitochondrial ribosomal subunits partially inhibits translation, probably by interfering with the association of the 28S and 39S ribosomal subunits and the formation of functional ribosomes. May also participate in the assembly and/or regulation of the stability of the large subunit of the mitochondrial ribosome. May function as a ribosomal silencing factor.</text>
</comment>
<dbReference type="FunFam" id="3.30.460.10:FF:000018">
    <property type="entry name" value="Mitochondrial assembly of ribosomal large subunit 1"/>
    <property type="match status" value="1"/>
</dbReference>
<dbReference type="RefSeq" id="XP_032817054.1">
    <property type="nucleotide sequence ID" value="XM_032961163.1"/>
</dbReference>
<evidence type="ECO:0000256" key="4">
    <source>
        <dbReference type="ARBA" id="ARBA00053669"/>
    </source>
</evidence>
<dbReference type="AlphaFoldDB" id="A0AAJ7X0J5"/>
<dbReference type="KEGG" id="pmrn:116946196"/>
<dbReference type="HAMAP" id="MF_01477">
    <property type="entry name" value="Iojap_RsfS"/>
    <property type="match status" value="1"/>
</dbReference>
<comment type="similarity">
    <text evidence="2">Belongs to the Iojap/RsfS family.</text>
</comment>
<feature type="compositionally biased region" description="Polar residues" evidence="6">
    <location>
        <begin position="30"/>
        <end position="40"/>
    </location>
</feature>